<dbReference type="InterPro" id="IPR022310">
    <property type="entry name" value="NAD/GMP_synthase"/>
</dbReference>
<keyword evidence="6" id="KW-0067">ATP-binding</keyword>
<organism evidence="10">
    <name type="scientific">Emiliania huxleyi</name>
    <name type="common">Coccolithophore</name>
    <name type="synonym">Pontosphaera huxleyi</name>
    <dbReference type="NCBI Taxonomy" id="2903"/>
    <lineage>
        <taxon>Eukaryota</taxon>
        <taxon>Haptista</taxon>
        <taxon>Haptophyta</taxon>
        <taxon>Prymnesiophyceae</taxon>
        <taxon>Isochrysidales</taxon>
        <taxon>Noelaerhabdaceae</taxon>
        <taxon>Emiliania</taxon>
    </lineage>
</organism>
<evidence type="ECO:0000256" key="8">
    <source>
        <dbReference type="ARBA" id="ARBA00030681"/>
    </source>
</evidence>
<accession>A0A7S3WED4</accession>
<keyword evidence="4" id="KW-0436">Ligase</keyword>
<evidence type="ECO:0000256" key="7">
    <source>
        <dbReference type="ARBA" id="ARBA00023027"/>
    </source>
</evidence>
<feature type="domain" description="NAD/GMP synthase" evidence="9">
    <location>
        <begin position="100"/>
        <end position="248"/>
    </location>
</feature>
<dbReference type="SUPFAM" id="SSF52402">
    <property type="entry name" value="Adenine nucleotide alpha hydrolases-like"/>
    <property type="match status" value="1"/>
</dbReference>
<sequence length="442" mass="48302">MCQRVVEGLGAGSERSRSRVLADVRRVTKRADYTPPDWRDLCGKVLVTCYMASEFSGAETRARAALLAEQIGCLHTSISIDGMRSAVCETFAAMEVHSGGVRSEAVRRRPEMKTKPRDYAELTQNLALQNIQARSRMVMAYFMAQLMPWATDGDETTAGGSLLVLGSANVDEALRGYYTKYDCSAADLNPIGGVNKRDLKAFLEWAGRERGIGVLARVADAPPSAELTGAEGAQLDEEDMGMSYDELAALGYCRKVERCGPLSTFLKLRDRWADGRALTPSIRARGAAAPVTFDEQVAQKVKDFYFYHAINRHKRAAPGYLSAVSRLHLGCLYLQAQDDDAHAVLPRGELLARRQPLRLAPLPAECAVRRAVQGDRRGGGGGQGGAWRELSVVAPAAFLCERLGSLSCVDRRRGVRFTSAVGSTHMASAISLWHISRYKTLI</sequence>
<dbReference type="PANTHER" id="PTHR23090:SF9">
    <property type="entry name" value="GLUTAMINE-DEPENDENT NAD(+) SYNTHETASE"/>
    <property type="match status" value="1"/>
</dbReference>
<keyword evidence="7" id="KW-0520">NAD</keyword>
<dbReference type="CDD" id="cd00553">
    <property type="entry name" value="NAD_synthase"/>
    <property type="match status" value="1"/>
</dbReference>
<dbReference type="NCBIfam" id="TIGR00552">
    <property type="entry name" value="nadE"/>
    <property type="match status" value="1"/>
</dbReference>
<dbReference type="GO" id="GO:0005524">
    <property type="term" value="F:ATP binding"/>
    <property type="evidence" value="ECO:0007669"/>
    <property type="project" value="UniProtKB-KW"/>
</dbReference>
<evidence type="ECO:0000256" key="1">
    <source>
        <dbReference type="ARBA" id="ARBA00005188"/>
    </source>
</evidence>
<dbReference type="GO" id="GO:0009435">
    <property type="term" value="P:NAD+ biosynthetic process"/>
    <property type="evidence" value="ECO:0007669"/>
    <property type="project" value="UniProtKB-UniPathway"/>
</dbReference>
<dbReference type="PANTHER" id="PTHR23090">
    <property type="entry name" value="NH 3 /GLUTAMINE-DEPENDENT NAD + SYNTHETASE"/>
    <property type="match status" value="1"/>
</dbReference>
<reference evidence="10" key="1">
    <citation type="submission" date="2021-01" db="EMBL/GenBank/DDBJ databases">
        <authorList>
            <person name="Corre E."/>
            <person name="Pelletier E."/>
            <person name="Niang G."/>
            <person name="Scheremetjew M."/>
            <person name="Finn R."/>
            <person name="Kale V."/>
            <person name="Holt S."/>
            <person name="Cochrane G."/>
            <person name="Meng A."/>
            <person name="Brown T."/>
            <person name="Cohen L."/>
        </authorList>
    </citation>
    <scope>NUCLEOTIDE SEQUENCE</scope>
    <source>
        <strain evidence="10">379</strain>
    </source>
</reference>
<evidence type="ECO:0000256" key="4">
    <source>
        <dbReference type="ARBA" id="ARBA00022598"/>
    </source>
</evidence>
<protein>
    <recommendedName>
        <fullName evidence="3">NAD(+) synthase (glutamine-hydrolyzing)</fullName>
        <ecNumber evidence="3">6.3.5.1</ecNumber>
    </recommendedName>
    <alternativeName>
        <fullName evidence="8">NAD(+) synthase [glutamine-hydrolyzing]</fullName>
    </alternativeName>
</protein>
<dbReference type="GO" id="GO:0003952">
    <property type="term" value="F:NAD+ synthase (glutamine-hydrolyzing) activity"/>
    <property type="evidence" value="ECO:0007669"/>
    <property type="project" value="UniProtKB-EC"/>
</dbReference>
<comment type="pathway">
    <text evidence="1">Cofactor biosynthesis; NAD(+) biosynthesis; NAD(+) from deamido-NAD(+) (L-Gln route): step 1/1.</text>
</comment>
<evidence type="ECO:0000313" key="10">
    <source>
        <dbReference type="EMBL" id="CAE0552871.1"/>
    </source>
</evidence>
<evidence type="ECO:0000256" key="2">
    <source>
        <dbReference type="ARBA" id="ARBA00007145"/>
    </source>
</evidence>
<dbReference type="EMBL" id="HBIR01025548">
    <property type="protein sequence ID" value="CAE0552871.1"/>
    <property type="molecule type" value="Transcribed_RNA"/>
</dbReference>
<dbReference type="UniPathway" id="UPA00253"/>
<evidence type="ECO:0000259" key="9">
    <source>
        <dbReference type="Pfam" id="PF02540"/>
    </source>
</evidence>
<dbReference type="AlphaFoldDB" id="A0A7S3WED4"/>
<dbReference type="InterPro" id="IPR003694">
    <property type="entry name" value="NAD_synthase"/>
</dbReference>
<dbReference type="InterPro" id="IPR014729">
    <property type="entry name" value="Rossmann-like_a/b/a_fold"/>
</dbReference>
<gene>
    <name evidence="10" type="ORF">EHUX00137_LOCUS19650</name>
</gene>
<dbReference type="Pfam" id="PF02540">
    <property type="entry name" value="NAD_synthase"/>
    <property type="match status" value="1"/>
</dbReference>
<dbReference type="FunFam" id="3.40.50.620:FF:000036">
    <property type="entry name" value="Glutamine-dependent NAD(+) synthetase"/>
    <property type="match status" value="1"/>
</dbReference>
<evidence type="ECO:0000256" key="6">
    <source>
        <dbReference type="ARBA" id="ARBA00022840"/>
    </source>
</evidence>
<evidence type="ECO:0000256" key="5">
    <source>
        <dbReference type="ARBA" id="ARBA00022741"/>
    </source>
</evidence>
<comment type="similarity">
    <text evidence="2">In the C-terminal section; belongs to the NAD synthetase family.</text>
</comment>
<dbReference type="EC" id="6.3.5.1" evidence="3"/>
<evidence type="ECO:0000256" key="3">
    <source>
        <dbReference type="ARBA" id="ARBA00012743"/>
    </source>
</evidence>
<keyword evidence="5" id="KW-0547">Nucleotide-binding</keyword>
<dbReference type="GO" id="GO:0005737">
    <property type="term" value="C:cytoplasm"/>
    <property type="evidence" value="ECO:0007669"/>
    <property type="project" value="InterPro"/>
</dbReference>
<dbReference type="GO" id="GO:0004359">
    <property type="term" value="F:glutaminase activity"/>
    <property type="evidence" value="ECO:0007669"/>
    <property type="project" value="InterPro"/>
</dbReference>
<name>A0A7S3WED4_EMIHU</name>
<proteinExistence type="inferred from homology"/>
<dbReference type="Gene3D" id="3.40.50.620">
    <property type="entry name" value="HUPs"/>
    <property type="match status" value="1"/>
</dbReference>